<dbReference type="EMBL" id="BLAL01000218">
    <property type="protein sequence ID" value="GES92850.1"/>
    <property type="molecule type" value="Genomic_DNA"/>
</dbReference>
<gene>
    <name evidence="3" type="ORF">RCL2_001960800</name>
    <name evidence="2" type="ORF">RclHR1_00340026</name>
</gene>
<evidence type="ECO:0000313" key="3">
    <source>
        <dbReference type="EMBL" id="GES92850.1"/>
    </source>
</evidence>
<protein>
    <recommendedName>
        <fullName evidence="1">F-box domain-containing protein</fullName>
    </recommendedName>
</protein>
<evidence type="ECO:0000313" key="2">
    <source>
        <dbReference type="EMBL" id="GBB99035.1"/>
    </source>
</evidence>
<comment type="caution">
    <text evidence="2">The sequence shown here is derived from an EMBL/GenBank/DDBJ whole genome shotgun (WGS) entry which is preliminary data.</text>
</comment>
<reference evidence="2 4" key="1">
    <citation type="submission" date="2017-11" db="EMBL/GenBank/DDBJ databases">
        <title>The genome of Rhizophagus clarus HR1 reveals common genetic basis of auxotrophy among arbuscular mycorrhizal fungi.</title>
        <authorList>
            <person name="Kobayashi Y."/>
        </authorList>
    </citation>
    <scope>NUCLEOTIDE SEQUENCE [LARGE SCALE GENOMIC DNA]</scope>
    <source>
        <strain evidence="2 4">HR1</strain>
    </source>
</reference>
<feature type="domain" description="F-box" evidence="1">
    <location>
        <begin position="7"/>
        <end position="45"/>
    </location>
</feature>
<proteinExistence type="predicted"/>
<dbReference type="AlphaFoldDB" id="A0A2Z6R9N9"/>
<dbReference type="Proteomes" id="UP000615446">
    <property type="component" value="Unassembled WGS sequence"/>
</dbReference>
<keyword evidence="4" id="KW-1185">Reference proteome</keyword>
<evidence type="ECO:0000313" key="4">
    <source>
        <dbReference type="Proteomes" id="UP000247702"/>
    </source>
</evidence>
<dbReference type="OrthoDB" id="2306360at2759"/>
<name>A0A2Z6R9N9_9GLOM</name>
<dbReference type="EMBL" id="BEXD01002668">
    <property type="protein sequence ID" value="GBB99035.1"/>
    <property type="molecule type" value="Genomic_DNA"/>
</dbReference>
<organism evidence="2 4">
    <name type="scientific">Rhizophagus clarus</name>
    <dbReference type="NCBI Taxonomy" id="94130"/>
    <lineage>
        <taxon>Eukaryota</taxon>
        <taxon>Fungi</taxon>
        <taxon>Fungi incertae sedis</taxon>
        <taxon>Mucoromycota</taxon>
        <taxon>Glomeromycotina</taxon>
        <taxon>Glomeromycetes</taxon>
        <taxon>Glomerales</taxon>
        <taxon>Glomeraceae</taxon>
        <taxon>Rhizophagus</taxon>
    </lineage>
</organism>
<evidence type="ECO:0000259" key="1">
    <source>
        <dbReference type="Pfam" id="PF12937"/>
    </source>
</evidence>
<sequence length="470" mass="55762">MSKLLEDILYSIFEELYDDKNTLCTCLLVSKTWCEIIIPILWRDPWKNLSKENELSLSNLIISYLTNETKNRFHYFLNYFLPNSCQKPLYNYIIYCKHLNFEKIQSISDIIYKKSNQSITRDKIFKLFINENTKFTHVYIPKKFNEQIHLIPGAERCFSDIKFLSCNTNVGDNVLDGLMTICNSIKELEITFNGYKDNFEIVRLIESQKKLYDIYLLKENLHYPIVTAVYKKDNYFLRCLENSVIKHSDTIQYFKIISLPIKTNLSSLVNLKILELEFNYAVLDNLFLPSLQILRTKCVSVKSLTSFIENTSGTLVEIVIDETVHNEIENERIIRAIYQNCPKLKYLKLLFRSHNILEIEKLLINCEHLNELYIYNNTDIVFNWDNLFRILAKSSPTCLFRFKFYNCFVVPELESLKLFFDNWKGRHPMVLQFNQMSEVEKYYDKIEKYITEGIINKVIFQPNEGDGKVF</sequence>
<dbReference type="Proteomes" id="UP000247702">
    <property type="component" value="Unassembled WGS sequence"/>
</dbReference>
<accession>A0A2Z6R9N9</accession>
<dbReference type="InterPro" id="IPR001810">
    <property type="entry name" value="F-box_dom"/>
</dbReference>
<reference evidence="3" key="2">
    <citation type="submission" date="2019-10" db="EMBL/GenBank/DDBJ databases">
        <title>Conservation and host-specific expression of non-tandemly repeated heterogenous ribosome RNA gene in arbuscular mycorrhizal fungi.</title>
        <authorList>
            <person name="Maeda T."/>
            <person name="Kobayashi Y."/>
            <person name="Nakagawa T."/>
            <person name="Ezawa T."/>
            <person name="Yamaguchi K."/>
            <person name="Bino T."/>
            <person name="Nishimoto Y."/>
            <person name="Shigenobu S."/>
            <person name="Kawaguchi M."/>
        </authorList>
    </citation>
    <scope>NUCLEOTIDE SEQUENCE</scope>
    <source>
        <strain evidence="3">HR1</strain>
    </source>
</reference>
<dbReference type="Pfam" id="PF12937">
    <property type="entry name" value="F-box-like"/>
    <property type="match status" value="1"/>
</dbReference>